<evidence type="ECO:0000313" key="2">
    <source>
        <dbReference type="WBParaSite" id="JU765_v2.g18847.t1"/>
    </source>
</evidence>
<accession>A0AC34QSD6</accession>
<evidence type="ECO:0000313" key="1">
    <source>
        <dbReference type="Proteomes" id="UP000887576"/>
    </source>
</evidence>
<organism evidence="1 2">
    <name type="scientific">Panagrolaimus sp. JU765</name>
    <dbReference type="NCBI Taxonomy" id="591449"/>
    <lineage>
        <taxon>Eukaryota</taxon>
        <taxon>Metazoa</taxon>
        <taxon>Ecdysozoa</taxon>
        <taxon>Nematoda</taxon>
        <taxon>Chromadorea</taxon>
        <taxon>Rhabditida</taxon>
        <taxon>Tylenchina</taxon>
        <taxon>Panagrolaimomorpha</taxon>
        <taxon>Panagrolaimoidea</taxon>
        <taxon>Panagrolaimidae</taxon>
        <taxon>Panagrolaimus</taxon>
    </lineage>
</organism>
<proteinExistence type="predicted"/>
<dbReference type="WBParaSite" id="JU765_v2.g18847.t1">
    <property type="protein sequence ID" value="JU765_v2.g18847.t1"/>
    <property type="gene ID" value="JU765_v2.g18847"/>
</dbReference>
<sequence>MCSFFYWAFVIFCQKYNIIYVIKHLEMAKEPFKVDKADTEVVRQFIRSYLKADGIFAIRMLGSQAGVIFGADLVKALWNSYHEIETLRNCKSETDLTKIGVEEPEKTQKHWKFPGFLLTKDEKEKLLPSFEKRESGQLLTQRKIENEGKRFPSKEV</sequence>
<protein>
    <submittedName>
        <fullName evidence="2">Uncharacterized protein</fullName>
    </submittedName>
</protein>
<reference evidence="2" key="1">
    <citation type="submission" date="2022-11" db="UniProtKB">
        <authorList>
            <consortium name="WormBaseParasite"/>
        </authorList>
    </citation>
    <scope>IDENTIFICATION</scope>
</reference>
<name>A0AC34QSD6_9BILA</name>
<dbReference type="Proteomes" id="UP000887576">
    <property type="component" value="Unplaced"/>
</dbReference>